<protein>
    <submittedName>
        <fullName evidence="1">Uncharacterized protein</fullName>
    </submittedName>
</protein>
<accession>A0ABY3XBF1</accession>
<reference evidence="1 2" key="1">
    <citation type="submission" date="2022-03" db="EMBL/GenBank/DDBJ databases">
        <title>Complete genome sequence of Lysobacter capsici VKM B-2533 and Lysobacter gummosus 10.1.1, promising sources of lytic agents.</title>
        <authorList>
            <person name="Tarlachkov S.V."/>
            <person name="Kudryakova I.V."/>
            <person name="Afoshin A.S."/>
            <person name="Leontyevskaya E.A."/>
            <person name="Leontyevskaya N.V."/>
        </authorList>
    </citation>
    <scope>NUCLEOTIDE SEQUENCE [LARGE SCALE GENOMIC DNA]</scope>
    <source>
        <strain evidence="1 2">10.1.1</strain>
    </source>
</reference>
<keyword evidence="2" id="KW-1185">Reference proteome</keyword>
<proteinExistence type="predicted"/>
<evidence type="ECO:0000313" key="1">
    <source>
        <dbReference type="EMBL" id="UNP28766.1"/>
    </source>
</evidence>
<sequence length="160" mass="17883">MLASKAFVFSLMATTLAVCIAAPVFVLQASPYMQPGQNWTGGLLMGEDLRLLDSGRYVSRPWRDICPRDSFSYGSWRRSGDVIVLHADRPDVPERRLCAATIRNCPMLIPLDQKNPVKWISPGVVFGRDGERCVGRLDRDGHTGRLLRGLSCLKPERKPD</sequence>
<dbReference type="RefSeq" id="WP_057944319.1">
    <property type="nucleotide sequence ID" value="NZ_CP011131.1"/>
</dbReference>
<gene>
    <name evidence="1" type="ORF">MOV92_20135</name>
</gene>
<name>A0ABY3XBF1_9GAMM</name>
<dbReference type="EMBL" id="CP093547">
    <property type="protein sequence ID" value="UNP28766.1"/>
    <property type="molecule type" value="Genomic_DNA"/>
</dbReference>
<evidence type="ECO:0000313" key="2">
    <source>
        <dbReference type="Proteomes" id="UP000829194"/>
    </source>
</evidence>
<organism evidence="1 2">
    <name type="scientific">Lysobacter gummosus</name>
    <dbReference type="NCBI Taxonomy" id="262324"/>
    <lineage>
        <taxon>Bacteria</taxon>
        <taxon>Pseudomonadati</taxon>
        <taxon>Pseudomonadota</taxon>
        <taxon>Gammaproteobacteria</taxon>
        <taxon>Lysobacterales</taxon>
        <taxon>Lysobacteraceae</taxon>
        <taxon>Lysobacter</taxon>
    </lineage>
</organism>
<dbReference type="Proteomes" id="UP000829194">
    <property type="component" value="Chromosome"/>
</dbReference>